<dbReference type="GO" id="GO:0008658">
    <property type="term" value="F:penicillin binding"/>
    <property type="evidence" value="ECO:0007669"/>
    <property type="project" value="InterPro"/>
</dbReference>
<keyword evidence="6" id="KW-0645">Protease</keyword>
<dbReference type="InterPro" id="IPR050515">
    <property type="entry name" value="Beta-lactam/transpept"/>
</dbReference>
<evidence type="ECO:0000256" key="5">
    <source>
        <dbReference type="ARBA" id="ARBA00022645"/>
    </source>
</evidence>
<keyword evidence="7 14" id="KW-0812">Transmembrane</keyword>
<evidence type="ECO:0000313" key="17">
    <source>
        <dbReference type="EMBL" id="SLM48202.1"/>
    </source>
</evidence>
<dbReference type="KEGG" id="nja:NSJP_2030"/>
<keyword evidence="9" id="KW-0133">Cell shape</keyword>
<keyword evidence="12 14" id="KW-0472">Membrane</keyword>
<dbReference type="InterPro" id="IPR005311">
    <property type="entry name" value="PBP_dimer"/>
</dbReference>
<keyword evidence="13" id="KW-0961">Cell wall biogenesis/degradation</keyword>
<keyword evidence="10" id="KW-0573">Peptidoglycan synthesis</keyword>
<dbReference type="SUPFAM" id="SSF56601">
    <property type="entry name" value="beta-lactamase/transpeptidase-like"/>
    <property type="match status" value="1"/>
</dbReference>
<evidence type="ECO:0000256" key="12">
    <source>
        <dbReference type="ARBA" id="ARBA00023136"/>
    </source>
</evidence>
<organism evidence="17 18">
    <name type="scientific">Nitrospira japonica</name>
    <dbReference type="NCBI Taxonomy" id="1325564"/>
    <lineage>
        <taxon>Bacteria</taxon>
        <taxon>Pseudomonadati</taxon>
        <taxon>Nitrospirota</taxon>
        <taxon>Nitrospiria</taxon>
        <taxon>Nitrospirales</taxon>
        <taxon>Nitrospiraceae</taxon>
        <taxon>Nitrospira</taxon>
    </lineage>
</organism>
<dbReference type="FunFam" id="3.40.710.10:FF:000024">
    <property type="entry name" value="Penicillin-binding protein 2"/>
    <property type="match status" value="1"/>
</dbReference>
<evidence type="ECO:0000256" key="3">
    <source>
        <dbReference type="ARBA" id="ARBA00022475"/>
    </source>
</evidence>
<keyword evidence="4" id="KW-0997">Cell inner membrane</keyword>
<evidence type="ECO:0000313" key="18">
    <source>
        <dbReference type="Proteomes" id="UP000192042"/>
    </source>
</evidence>
<gene>
    <name evidence="17" type="primary">mrdA</name>
    <name evidence="17" type="ORF">NSJP_2030</name>
</gene>
<dbReference type="GO" id="GO:0005886">
    <property type="term" value="C:plasma membrane"/>
    <property type="evidence" value="ECO:0007669"/>
    <property type="project" value="UniProtKB-SubCell"/>
</dbReference>
<keyword evidence="11 14" id="KW-1133">Transmembrane helix</keyword>
<dbReference type="InterPro" id="IPR001460">
    <property type="entry name" value="PCN-bd_Tpept"/>
</dbReference>
<evidence type="ECO:0000256" key="10">
    <source>
        <dbReference type="ARBA" id="ARBA00022984"/>
    </source>
</evidence>
<dbReference type="GO" id="GO:0071555">
    <property type="term" value="P:cell wall organization"/>
    <property type="evidence" value="ECO:0007669"/>
    <property type="project" value="UniProtKB-KW"/>
</dbReference>
<comment type="subcellular location">
    <subcellularLocation>
        <location evidence="2">Cell membrane</location>
    </subcellularLocation>
    <subcellularLocation>
        <location evidence="1">Membrane</location>
        <topology evidence="1">Single-pass membrane protein</topology>
    </subcellularLocation>
</comment>
<keyword evidence="18" id="KW-1185">Reference proteome</keyword>
<dbReference type="STRING" id="1325564.NSJP_2030"/>
<protein>
    <submittedName>
        <fullName evidence="17">Penicillin-binding protein 2</fullName>
    </submittedName>
</protein>
<evidence type="ECO:0000256" key="13">
    <source>
        <dbReference type="ARBA" id="ARBA00023316"/>
    </source>
</evidence>
<dbReference type="OrthoDB" id="9766847at2"/>
<evidence type="ECO:0000256" key="1">
    <source>
        <dbReference type="ARBA" id="ARBA00004167"/>
    </source>
</evidence>
<evidence type="ECO:0000256" key="2">
    <source>
        <dbReference type="ARBA" id="ARBA00004236"/>
    </source>
</evidence>
<feature type="domain" description="Penicillin-binding protein dimerisation" evidence="16">
    <location>
        <begin position="67"/>
        <end position="234"/>
    </location>
</feature>
<dbReference type="GO" id="GO:0009252">
    <property type="term" value="P:peptidoglycan biosynthetic process"/>
    <property type="evidence" value="ECO:0007669"/>
    <property type="project" value="UniProtKB-KW"/>
</dbReference>
<evidence type="ECO:0000256" key="6">
    <source>
        <dbReference type="ARBA" id="ARBA00022670"/>
    </source>
</evidence>
<evidence type="ECO:0000256" key="8">
    <source>
        <dbReference type="ARBA" id="ARBA00022801"/>
    </source>
</evidence>
<dbReference type="SUPFAM" id="SSF56519">
    <property type="entry name" value="Penicillin binding protein dimerisation domain"/>
    <property type="match status" value="1"/>
</dbReference>
<evidence type="ECO:0000256" key="11">
    <source>
        <dbReference type="ARBA" id="ARBA00022989"/>
    </source>
</evidence>
<dbReference type="InterPro" id="IPR017790">
    <property type="entry name" value="Penicillin-binding_protein_2"/>
</dbReference>
<keyword evidence="5" id="KW-0121">Carboxypeptidase</keyword>
<dbReference type="InterPro" id="IPR012338">
    <property type="entry name" value="Beta-lactam/transpept-like"/>
</dbReference>
<dbReference type="InterPro" id="IPR036138">
    <property type="entry name" value="PBP_dimer_sf"/>
</dbReference>
<dbReference type="NCBIfam" id="TIGR03423">
    <property type="entry name" value="pbp2_mrdA"/>
    <property type="match status" value="1"/>
</dbReference>
<dbReference type="Pfam" id="PF00905">
    <property type="entry name" value="Transpeptidase"/>
    <property type="match status" value="1"/>
</dbReference>
<dbReference type="GO" id="GO:0006508">
    <property type="term" value="P:proteolysis"/>
    <property type="evidence" value="ECO:0007669"/>
    <property type="project" value="UniProtKB-KW"/>
</dbReference>
<feature type="transmembrane region" description="Helical" evidence="14">
    <location>
        <begin position="24"/>
        <end position="43"/>
    </location>
</feature>
<keyword evidence="3" id="KW-1003">Cell membrane</keyword>
<name>A0A1W1I5C2_9BACT</name>
<proteinExistence type="predicted"/>
<dbReference type="Gene3D" id="3.40.710.10">
    <property type="entry name" value="DD-peptidase/beta-lactamase superfamily"/>
    <property type="match status" value="1"/>
</dbReference>
<evidence type="ECO:0000256" key="14">
    <source>
        <dbReference type="SAM" id="Phobius"/>
    </source>
</evidence>
<dbReference type="GO" id="GO:0009002">
    <property type="term" value="F:serine-type D-Ala-D-Ala carboxypeptidase activity"/>
    <property type="evidence" value="ECO:0007669"/>
    <property type="project" value="InterPro"/>
</dbReference>
<evidence type="ECO:0000259" key="15">
    <source>
        <dbReference type="Pfam" id="PF00905"/>
    </source>
</evidence>
<dbReference type="Gene3D" id="3.30.1390.30">
    <property type="entry name" value="Penicillin-binding protein 2a, domain 3"/>
    <property type="match status" value="1"/>
</dbReference>
<evidence type="ECO:0000256" key="7">
    <source>
        <dbReference type="ARBA" id="ARBA00022692"/>
    </source>
</evidence>
<dbReference type="PANTHER" id="PTHR30627">
    <property type="entry name" value="PEPTIDOGLYCAN D,D-TRANSPEPTIDASE"/>
    <property type="match status" value="1"/>
</dbReference>
<evidence type="ECO:0000256" key="4">
    <source>
        <dbReference type="ARBA" id="ARBA00022519"/>
    </source>
</evidence>
<evidence type="ECO:0000256" key="9">
    <source>
        <dbReference type="ARBA" id="ARBA00022960"/>
    </source>
</evidence>
<sequence length="626" mass="67904">MTRQAMAISGGFDSDLGELQRRLVLLRIGLLLVVALLALRLWHLQIREGPYYRDLSENNRTRSVILEPARGLIYDRNGVLLANNVPSFSLYVSLEDVKDREALINQLTQLIGLDPALVKKKLAVRGAKQLPRKVKDRLTLKEATLIESHRLDLPGVMIQVESQRNYPSGMTAAHVLGYVGEVSAEQLEKPEFAELHQGSIVGQYGVEKYFDRIMRGMAGQKSVEVDALGHEKRTVVVDQPKAGDDLYLTIDARLQKVAEDLLGQESGAIVALDPTSGDILAMASRPAFDPNVLSRELTPKQWVEIVQDEGRPLNNRASQGQYPPGSTFKVMMAAAALETNTVTPSSTVHCNGGYQFGRRLYRDWKAGGHGSVDLHQALVHSCDVYFYTIGQRMGIDTIAAYGHQFGLGEETGVDLPSERVGIMPSTAWKQKAKNEAWLPGETISASIGQGYVTVTPLQMASLIGTVANGGVAYRPRLVQAIMSRDTGHLQELPSVEKHRLKVRQENLKLIRAALADVVTEGTATRAKSSIVSIAGKTGTAQTSALRTGPEKDIPKKLRDHAWFVAFAPVDAPKIAVAVLAENMGHGGSAAAPLAKEVIESFVKLTQHAPEAGHATAPKAHSGGSGL</sequence>
<feature type="domain" description="Penicillin-binding protein transpeptidase" evidence="15">
    <location>
        <begin position="267"/>
        <end position="599"/>
    </location>
</feature>
<dbReference type="Pfam" id="PF03717">
    <property type="entry name" value="PBP_dimer"/>
    <property type="match status" value="1"/>
</dbReference>
<dbReference type="GO" id="GO:0071972">
    <property type="term" value="F:peptidoglycan L,D-transpeptidase activity"/>
    <property type="evidence" value="ECO:0007669"/>
    <property type="project" value="TreeGrafter"/>
</dbReference>
<reference evidence="17 18" key="1">
    <citation type="submission" date="2017-03" db="EMBL/GenBank/DDBJ databases">
        <authorList>
            <person name="Afonso C.L."/>
            <person name="Miller P.J."/>
            <person name="Scott M.A."/>
            <person name="Spackman E."/>
            <person name="Goraichik I."/>
            <person name="Dimitrov K.M."/>
            <person name="Suarez D.L."/>
            <person name="Swayne D.E."/>
        </authorList>
    </citation>
    <scope>NUCLEOTIDE SEQUENCE [LARGE SCALE GENOMIC DNA]</scope>
    <source>
        <strain evidence="17">Genome sequencing of Nitrospira japonica strain NJ11</strain>
    </source>
</reference>
<dbReference type="GO" id="GO:0008360">
    <property type="term" value="P:regulation of cell shape"/>
    <property type="evidence" value="ECO:0007669"/>
    <property type="project" value="UniProtKB-KW"/>
</dbReference>
<evidence type="ECO:0000259" key="16">
    <source>
        <dbReference type="Pfam" id="PF03717"/>
    </source>
</evidence>
<dbReference type="Gene3D" id="3.90.1310.10">
    <property type="entry name" value="Penicillin-binding protein 2a (Domain 2)"/>
    <property type="match status" value="1"/>
</dbReference>
<dbReference type="EMBL" id="LT828648">
    <property type="protein sequence ID" value="SLM48202.1"/>
    <property type="molecule type" value="Genomic_DNA"/>
</dbReference>
<dbReference type="PANTHER" id="PTHR30627:SF2">
    <property type="entry name" value="PEPTIDOGLYCAN D,D-TRANSPEPTIDASE MRDA"/>
    <property type="match status" value="1"/>
</dbReference>
<keyword evidence="8" id="KW-0378">Hydrolase</keyword>
<dbReference type="Proteomes" id="UP000192042">
    <property type="component" value="Chromosome I"/>
</dbReference>
<dbReference type="AlphaFoldDB" id="A0A1W1I5C2"/>
<accession>A0A1W1I5C2</accession>